<evidence type="ECO:0000313" key="2">
    <source>
        <dbReference type="Proteomes" id="UP000830395"/>
    </source>
</evidence>
<comment type="caution">
    <text evidence="1">The sequence shown here is derived from an EMBL/GenBank/DDBJ whole genome shotgun (WGS) entry which is preliminary data.</text>
</comment>
<gene>
    <name evidence="1" type="ORF">PDJAM_G00248260</name>
</gene>
<proteinExistence type="predicted"/>
<keyword evidence="2" id="KW-1185">Reference proteome</keyword>
<organism evidence="1 2">
    <name type="scientific">Pangasius djambal</name>
    <dbReference type="NCBI Taxonomy" id="1691987"/>
    <lineage>
        <taxon>Eukaryota</taxon>
        <taxon>Metazoa</taxon>
        <taxon>Chordata</taxon>
        <taxon>Craniata</taxon>
        <taxon>Vertebrata</taxon>
        <taxon>Euteleostomi</taxon>
        <taxon>Actinopterygii</taxon>
        <taxon>Neopterygii</taxon>
        <taxon>Teleostei</taxon>
        <taxon>Ostariophysi</taxon>
        <taxon>Siluriformes</taxon>
        <taxon>Pangasiidae</taxon>
        <taxon>Pangasius</taxon>
    </lineage>
</organism>
<name>A0ACC5YJI3_9TELE</name>
<evidence type="ECO:0000313" key="1">
    <source>
        <dbReference type="EMBL" id="MCJ8735532.1"/>
    </source>
</evidence>
<dbReference type="EMBL" id="CM040983">
    <property type="protein sequence ID" value="MCJ8735532.1"/>
    <property type="molecule type" value="Genomic_DNA"/>
</dbReference>
<protein>
    <submittedName>
        <fullName evidence="1">Uncharacterized protein</fullName>
    </submittedName>
</protein>
<reference evidence="1" key="1">
    <citation type="submission" date="2020-02" db="EMBL/GenBank/DDBJ databases">
        <title>Genome sequencing of the panga catfish, Pangasius djambal.</title>
        <authorList>
            <person name="Wen M."/>
            <person name="Zahm M."/>
            <person name="Roques C."/>
            <person name="Cabau C."/>
            <person name="Klopp C."/>
            <person name="Donnadieu C."/>
            <person name="Jouanno E."/>
            <person name="Avarre J.-C."/>
            <person name="Campet M."/>
            <person name="Ha T."/>
            <person name="Dugue R."/>
            <person name="Lampietro C."/>
            <person name="Louis A."/>
            <person name="Herpin A."/>
            <person name="Echchiki A."/>
            <person name="Berthelot C."/>
            <person name="Parey E."/>
            <person name="Roest-Crollius H."/>
            <person name="Braasch I."/>
            <person name="Postlethwait J.H."/>
            <person name="Bobe J."/>
            <person name="Montfort J."/>
            <person name="Bouchez O."/>
            <person name="Begum T."/>
            <person name="Schartl M."/>
            <person name="Gustiano R."/>
            <person name="Guiguen Y."/>
        </authorList>
    </citation>
    <scope>NUCLEOTIDE SEQUENCE</scope>
    <source>
        <strain evidence="1">Pdj_M5554</strain>
    </source>
</reference>
<dbReference type="Proteomes" id="UP000830395">
    <property type="component" value="Chromosome 9"/>
</dbReference>
<sequence>MRHKPDPDHRYTALSDLSLYIKNLSLSDSGIYYCNAVPVVSLTVTPLQSRTAKTEKVSPGKGSTAETEVDTTEKAGWSVAAAVGVSSLVVLLLVLSIWRFFTKRRTRQQNQVQVYDSINNLPAAPQPAGFSVTHVYDSINGLPEAPQCGDQQRESEAVYFLAQNPTSNTTGNQEQENEAVYFLATDPTSNSADQDQDGQLYAKIKPKNKT</sequence>
<accession>A0ACC5YJI3</accession>